<organism evidence="1 2">
    <name type="scientific">Microcoleus asticus IPMA8</name>
    <dbReference type="NCBI Taxonomy" id="2563858"/>
    <lineage>
        <taxon>Bacteria</taxon>
        <taxon>Bacillati</taxon>
        <taxon>Cyanobacteriota</taxon>
        <taxon>Cyanophyceae</taxon>
        <taxon>Oscillatoriophycideae</taxon>
        <taxon>Oscillatoriales</taxon>
        <taxon>Microcoleaceae</taxon>
        <taxon>Microcoleus</taxon>
        <taxon>Microcoleus asticus</taxon>
    </lineage>
</organism>
<protein>
    <submittedName>
        <fullName evidence="1">Uncharacterized protein</fullName>
    </submittedName>
</protein>
<reference evidence="1 2" key="1">
    <citation type="journal article" date="2020" name="Sci. Rep.">
        <title>A novel cyanobacterial geosmin producer, revising GeoA distribution and dispersion patterns in Bacteria.</title>
        <authorList>
            <person name="Churro C."/>
            <person name="Semedo-Aguiar A.P."/>
            <person name="Silva A.D."/>
            <person name="Pereira-Leal J.B."/>
            <person name="Leite R.B."/>
        </authorList>
    </citation>
    <scope>NUCLEOTIDE SEQUENCE [LARGE SCALE GENOMIC DNA]</scope>
    <source>
        <strain evidence="1 2">IPMA8</strain>
    </source>
</reference>
<comment type="caution">
    <text evidence="1">The sequence shown here is derived from an EMBL/GenBank/DDBJ whole genome shotgun (WGS) entry which is preliminary data.</text>
</comment>
<accession>A0ABX2D526</accession>
<dbReference type="InterPro" id="IPR016084">
    <property type="entry name" value="Haem_Oase-like_multi-hlx"/>
</dbReference>
<dbReference type="Proteomes" id="UP000702425">
    <property type="component" value="Unassembled WGS sequence"/>
</dbReference>
<sequence length="254" mass="29312">MRIKWLTMKEVLTLIEKKKQEFAKSGLFEFMRDKSINPRQRLAFAPCVAPFVMSFGEFNKYVFREEPTNDPLQAIVNNHTYEDDHHWLWFLEDLETLGINNTVKFSDTLNFLWNEETKGSRWVTHQIFRYAFGASPIAKLAILEVIEATGNVFFSTAAPIAQELRTITQKELLYFGYFHLAVETGHTTGTPEAGQLISDIQLTEETRQEAFKIVEKLFEVFTELTAELLVYAKTHSFEQPFAKTSDILQPLKAG</sequence>
<dbReference type="Gene3D" id="1.20.910.10">
    <property type="entry name" value="Heme oxygenase-like"/>
    <property type="match status" value="1"/>
</dbReference>
<keyword evidence="2" id="KW-1185">Reference proteome</keyword>
<evidence type="ECO:0000313" key="1">
    <source>
        <dbReference type="EMBL" id="NQE37606.1"/>
    </source>
</evidence>
<name>A0ABX2D526_9CYAN</name>
<dbReference type="EMBL" id="SRRZ01000138">
    <property type="protein sequence ID" value="NQE37606.1"/>
    <property type="molecule type" value="Genomic_DNA"/>
</dbReference>
<evidence type="ECO:0000313" key="2">
    <source>
        <dbReference type="Proteomes" id="UP000702425"/>
    </source>
</evidence>
<gene>
    <name evidence="1" type="ORF">E5S67_05381</name>
</gene>
<proteinExistence type="predicted"/>